<dbReference type="EMBL" id="BLXT01001968">
    <property type="protein sequence ID" value="GFN89820.1"/>
    <property type="molecule type" value="Genomic_DNA"/>
</dbReference>
<protein>
    <submittedName>
        <fullName evidence="1">Uncharacterized protein</fullName>
    </submittedName>
</protein>
<reference evidence="1 2" key="1">
    <citation type="journal article" date="2021" name="Elife">
        <title>Chloroplast acquisition without the gene transfer in kleptoplastic sea slugs, Plakobranchus ocellatus.</title>
        <authorList>
            <person name="Maeda T."/>
            <person name="Takahashi S."/>
            <person name="Yoshida T."/>
            <person name="Shimamura S."/>
            <person name="Takaki Y."/>
            <person name="Nagai Y."/>
            <person name="Toyoda A."/>
            <person name="Suzuki Y."/>
            <person name="Arimoto A."/>
            <person name="Ishii H."/>
            <person name="Satoh N."/>
            <person name="Nishiyama T."/>
            <person name="Hasebe M."/>
            <person name="Maruyama T."/>
            <person name="Minagawa J."/>
            <person name="Obokata J."/>
            <person name="Shigenobu S."/>
        </authorList>
    </citation>
    <scope>NUCLEOTIDE SEQUENCE [LARGE SCALE GENOMIC DNA]</scope>
</reference>
<comment type="caution">
    <text evidence="1">The sequence shown here is derived from an EMBL/GenBank/DDBJ whole genome shotgun (WGS) entry which is preliminary data.</text>
</comment>
<dbReference type="AlphaFoldDB" id="A0AAV3Z1V2"/>
<keyword evidence="2" id="KW-1185">Reference proteome</keyword>
<sequence>MSASPCESLNKESVVQILTKASCKSAFSGRQTDSRVFLAAANLTLESFRFRVSPACYTGLGFSCIFGQDLWIEGNPFIYTVVIVNKTNKVQDANKVEEKSTLVKDHDSAKVFCHQYAALGFFQQDDTEKHFAHFRMSAGCHYYITAEDVANTHAIDTAKLLSECGEIDVSTLESLHQCYLCEKCPTDE</sequence>
<evidence type="ECO:0000313" key="1">
    <source>
        <dbReference type="EMBL" id="GFN89820.1"/>
    </source>
</evidence>
<dbReference type="Proteomes" id="UP000735302">
    <property type="component" value="Unassembled WGS sequence"/>
</dbReference>
<name>A0AAV3Z1V2_9GAST</name>
<evidence type="ECO:0000313" key="2">
    <source>
        <dbReference type="Proteomes" id="UP000735302"/>
    </source>
</evidence>
<accession>A0AAV3Z1V2</accession>
<gene>
    <name evidence="1" type="ORF">PoB_001632600</name>
</gene>
<organism evidence="1 2">
    <name type="scientific">Plakobranchus ocellatus</name>
    <dbReference type="NCBI Taxonomy" id="259542"/>
    <lineage>
        <taxon>Eukaryota</taxon>
        <taxon>Metazoa</taxon>
        <taxon>Spiralia</taxon>
        <taxon>Lophotrochozoa</taxon>
        <taxon>Mollusca</taxon>
        <taxon>Gastropoda</taxon>
        <taxon>Heterobranchia</taxon>
        <taxon>Euthyneura</taxon>
        <taxon>Panpulmonata</taxon>
        <taxon>Sacoglossa</taxon>
        <taxon>Placobranchoidea</taxon>
        <taxon>Plakobranchidae</taxon>
        <taxon>Plakobranchus</taxon>
    </lineage>
</organism>
<proteinExistence type="predicted"/>